<reference evidence="1 2" key="1">
    <citation type="submission" date="2017-09" db="EMBL/GenBank/DDBJ databases">
        <authorList>
            <person name="Pradhan P."/>
            <person name="Aluri L.S."/>
            <person name="Anandarajan D."/>
            <person name="Beiriger J.C."/>
            <person name="Bethamcharla R."/>
            <person name="Betini N."/>
            <person name="Bhatt S.D."/>
            <person name="Chengalvala S."/>
            <person name="Cox N.E."/>
            <person name="Delvadia B.P."/>
            <person name="Desai A.S."/>
            <person name="Devaney A.M."/>
            <person name="Doyle B.K."/>
            <person name="Edgerton A.O."/>
            <person name="Erlich M.C."/>
            <person name="Fitzpatrick K.C."/>
            <person name="Gajjar E.A."/>
            <person name="Ganguly A."/>
            <person name="Gill R.S."/>
            <person name="Goldman M.G."/>
            <person name="Good P.M."/>
            <person name="Gupta N."/>
            <person name="Haddad L.M."/>
            <person name="Han E.J."/>
            <person name="Jain S."/>
            <person name="Jiang A."/>
            <person name="Jurgielewicz A.D."/>
            <person name="Kainth D.K."/>
            <person name="Karam J.M."/>
            <person name="Kodavatiganti M."/>
            <person name="Kriete S.J."/>
            <person name="MacDonald C.E."/>
            <person name="Maret J.P."/>
            <person name="Mathew A.E."/>
            <person name="Nako S."/>
            <person name="Natrajan M."/>
            <person name="Nishu N.M."/>
            <person name="Parikh A."/>
            <person name="Patel N."/>
            <person name="Patel P.D."/>
            <person name="Patel S."/>
            <person name="Patra K."/>
            <person name="Pumpuckdee D."/>
            <person name="Rai K."/>
            <person name="Ramanathan A."/>
            <person name="Sarkar A."/>
            <person name="Schaffer B.L."/>
            <person name="Shah P."/>
            <person name="Tata R.K."/>
            <person name="Tawfik A.H."/>
            <person name="Thuremella B.T."/>
            <person name="Toma J."/>
            <person name="Tran T.L."/>
            <person name="Veera S."/>
            <person name="Vemulapalli V.K."/>
            <person name="Vidas T.V."/>
            <person name="Vieira K.S."/>
            <person name="Vijayakumar G."/>
            <person name="Walor T.A."/>
            <person name="White C.R."/>
            <person name="Wong B.M."/>
            <person name="Zhao Sl."/>
            <person name="McDonald M.T."/>
            <person name="Dalia R."/>
            <person name="Little J.L."/>
            <person name="Gurney S.M.R."/>
            <person name="Bollivar D.W."/>
            <person name="Garlena R.A."/>
            <person name="Russell D.A."/>
            <person name="Pope W.H."/>
            <person name="Jacobs-Sera D."/>
            <person name="Hendrix R.W."/>
            <person name="Hatfull G.F."/>
        </authorList>
    </citation>
    <scope>NUCLEOTIDE SEQUENCE [LARGE SCALE GENOMIC DNA]</scope>
</reference>
<evidence type="ECO:0000313" key="2">
    <source>
        <dbReference type="Proteomes" id="UP000240916"/>
    </source>
</evidence>
<dbReference type="EMBL" id="MF919534">
    <property type="protein sequence ID" value="ATS93061.1"/>
    <property type="molecule type" value="Genomic_DNA"/>
</dbReference>
<name>A0A2D2W4E5_9CAUD</name>
<gene>
    <name evidence="1" type="ORF">SEA_SUPERPHIKIMAN_223</name>
</gene>
<organism evidence="1 2">
    <name type="scientific">Mycobacterium phage Superphikiman</name>
    <dbReference type="NCBI Taxonomy" id="2041551"/>
    <lineage>
        <taxon>Viruses</taxon>
        <taxon>Duplodnaviria</taxon>
        <taxon>Heunggongvirae</taxon>
        <taxon>Uroviricota</taxon>
        <taxon>Caudoviricetes</taxon>
        <taxon>Omegavirus</taxon>
        <taxon>Omegavirus courthouse</taxon>
    </lineage>
</organism>
<dbReference type="Proteomes" id="UP000240916">
    <property type="component" value="Segment"/>
</dbReference>
<accession>A0A2D2W4E5</accession>
<evidence type="ECO:0000313" key="1">
    <source>
        <dbReference type="EMBL" id="ATS93061.1"/>
    </source>
</evidence>
<sequence length="107" mass="12155">MTTIYRADWSHVTLTEYAALDILKRENVEQLLNDYWDELFSAGKVICAHDEAMTDPTRLTPEGSAWLARLHDTAVSSLDERELIAAARDFAKSMGTMLTMNVHRAIR</sequence>
<proteinExistence type="predicted"/>
<protein>
    <submittedName>
        <fullName evidence="1">Uncharacterized protein</fullName>
    </submittedName>
</protein>